<name>A0A224XUS8_9HEMI</name>
<dbReference type="AlphaFoldDB" id="A0A224XUS8"/>
<dbReference type="EMBL" id="GFTR01000119">
    <property type="protein sequence ID" value="JAW16307.1"/>
    <property type="molecule type" value="Transcribed_RNA"/>
</dbReference>
<evidence type="ECO:0000313" key="1">
    <source>
        <dbReference type="EMBL" id="JAW16307.1"/>
    </source>
</evidence>
<protein>
    <submittedName>
        <fullName evidence="1">Putative secreted protein</fullName>
    </submittedName>
</protein>
<organism evidence="1">
    <name type="scientific">Panstrongylus lignarius</name>
    <dbReference type="NCBI Taxonomy" id="156445"/>
    <lineage>
        <taxon>Eukaryota</taxon>
        <taxon>Metazoa</taxon>
        <taxon>Ecdysozoa</taxon>
        <taxon>Arthropoda</taxon>
        <taxon>Hexapoda</taxon>
        <taxon>Insecta</taxon>
        <taxon>Pterygota</taxon>
        <taxon>Neoptera</taxon>
        <taxon>Paraneoptera</taxon>
        <taxon>Hemiptera</taxon>
        <taxon>Heteroptera</taxon>
        <taxon>Panheteroptera</taxon>
        <taxon>Cimicomorpha</taxon>
        <taxon>Reduviidae</taxon>
        <taxon>Triatominae</taxon>
        <taxon>Panstrongylus</taxon>
    </lineage>
</organism>
<sequence>MHQITVVGILCWEWEGHHRLSLLFLSVWGLGPSTGVPLGVACDTLAWRVAVGFTTEQRSLAQRSTANR</sequence>
<proteinExistence type="predicted"/>
<accession>A0A224XUS8</accession>
<reference evidence="1" key="1">
    <citation type="journal article" date="2018" name="PLoS Negl. Trop. Dis.">
        <title>An insight into the salivary gland and fat body transcriptome of Panstrongylus lignarius (Hemiptera: Heteroptera), the main vector of Chagas disease in Peru.</title>
        <authorList>
            <person name="Nevoa J.C."/>
            <person name="Mendes M.T."/>
            <person name="da Silva M.V."/>
            <person name="Soares S.C."/>
            <person name="Oliveira C.J.F."/>
            <person name="Ribeiro J.M.C."/>
        </authorList>
    </citation>
    <scope>NUCLEOTIDE SEQUENCE</scope>
</reference>